<dbReference type="InterPro" id="IPR053197">
    <property type="entry name" value="F-box_SCFL_complex_component"/>
</dbReference>
<dbReference type="PROSITE" id="PS50181">
    <property type="entry name" value="FBOX"/>
    <property type="match status" value="2"/>
</dbReference>
<dbReference type="HOGENOM" id="CLU_002366_0_0_1"/>
<dbReference type="InterPro" id="IPR001810">
    <property type="entry name" value="F-box_dom"/>
</dbReference>
<keyword evidence="4" id="KW-1185">Reference proteome</keyword>
<dbReference type="InterPro" id="IPR036047">
    <property type="entry name" value="F-box-like_dom_sf"/>
</dbReference>
<feature type="domain" description="F-box" evidence="2">
    <location>
        <begin position="65"/>
        <end position="111"/>
    </location>
</feature>
<dbReference type="FunFam" id="1.20.1280.50:FF:000108">
    <property type="entry name" value="F-box domain containing protein, expressed"/>
    <property type="match status" value="1"/>
</dbReference>
<name>A0A0D3HJA4_9ORYZ</name>
<evidence type="ECO:0000313" key="3">
    <source>
        <dbReference type="EnsemblPlants" id="OBART11G05960.1"/>
    </source>
</evidence>
<accession>A0A0D3HJA4</accession>
<dbReference type="SMART" id="SM00256">
    <property type="entry name" value="FBOX"/>
    <property type="match status" value="2"/>
</dbReference>
<dbReference type="STRING" id="65489.A0A0D3HJA4"/>
<dbReference type="Proteomes" id="UP000026960">
    <property type="component" value="Chromosome 11"/>
</dbReference>
<dbReference type="AlphaFoldDB" id="A0A0D3HJA4"/>
<dbReference type="Gramene" id="OBART11G05960.1">
    <property type="protein sequence ID" value="OBART11G05960.1"/>
    <property type="gene ID" value="OBART11G05960"/>
</dbReference>
<reference evidence="3" key="1">
    <citation type="journal article" date="2009" name="Rice">
        <title>De Novo Next Generation Sequencing of Plant Genomes.</title>
        <authorList>
            <person name="Rounsley S."/>
            <person name="Marri P.R."/>
            <person name="Yu Y."/>
            <person name="He R."/>
            <person name="Sisneros N."/>
            <person name="Goicoechea J.L."/>
            <person name="Lee S.J."/>
            <person name="Angelova A."/>
            <person name="Kudrna D."/>
            <person name="Luo M."/>
            <person name="Affourtit J."/>
            <person name="Desany B."/>
            <person name="Knight J."/>
            <person name="Niazi F."/>
            <person name="Egholm M."/>
            <person name="Wing R.A."/>
        </authorList>
    </citation>
    <scope>NUCLEOTIDE SEQUENCE [LARGE SCALE GENOMIC DNA]</scope>
    <source>
        <strain evidence="3">cv. IRGC 105608</strain>
    </source>
</reference>
<sequence>MPLRPGFGLSCSKNNLQDFDSLRWTTCLLSISRHLKRLELVSHSANQQILRLLELLACVGSGGGGDRISDLPDEVIHRVLWFLPTHEAVKTSLLSRRWRELRKSTRRLSIAGLSRSPHLLSTTGSGGSSPATVDKLSKFVNHLLLSRKQGPLDECRFSFDGFKDMDGAQVDMWIRYVLDNVWQLRVLLINLGTSIHVKLAGTPLVSENLDNYDALCGLCANCRDNDNISGTCLLLRGLSRCTYLELSPSYQMLTFERDLRWCPTFSNLRTLVLSDYNLDGGFHALLCFLQHTPVLQKLTLKLRKIHGPTVDISSYLKRPVVLRHLRIVEVKCPVSVQEEIFKLWKILITWGRYIVQFNIESTHYRLDWTIKMPKLSGRLAKQHRSMAKEARSTTPVFMCCYAHIDCSGQASGVQRLRLSVRGETSDKNSTARRVFDGMSPRRKTRKMSAASTGRVKIGDLPEDLLRRVVSLLSARQAVRTCVLSRRWRHLWRSAPLLQILPDDGFRTVRGLNEFAKHLLLLRDRAALLDACVINFDCCEFESYQNLPDDPDVGLWLRHAVSCQAQWIRVEIYVEDDPLCLPDLPLVSKHLRVLELKYVKIKDSLVDFSGCPALEHLKFLGGFIHAHMISSLSVKHMIIDGCGFNRKFRTRISIPSLISLQLKHFWGATPFLEDMPLLVTASVSLSDDCRDRCVNTEFGKCGDPGCFDCGANKVIDCDGCVLLQGLSGTSTLELKAESRVFMFRRDLRWCPMFSKLKTLLINEWFMNSNMSELACLLEHAPLVEKITLQLSTDPYNFGEIEDSDKPLKQAFPFKNLKIVEIKCHEGDERVNTVLKILSQNSVPLEKINVLQTKRRPRCNVNPSPNFSLVDLYSLGFGGAGGRQRGRATPASSYFESSNSNLLSPPSPTSARKPFDEMQSPPPPAKRRREVKDNEDAPSAASDADADRISALPDDVLHRILSPLPAHERLESFVLDLDAADLGFAGYLPGTVNEQHISRALRRAVRHNVRVLRLRLRPFQERMLLVLPDRPFVSRHLTTLELTHVSVTSGILDFSECPSLVDLTMNRCYIIARISSLSLNRLIFRDCALCDIRIYMSLPGIRLLEITLHSGRAPLFFESMPLLESATVVLRYGCDDRCFYCMSDHCGNRSDGGCYGYIRSDGMKIFSLLERLSEATNLCLFAHPGMFIFNRDLYWCPTFNKLKTLELND</sequence>
<dbReference type="EnsemblPlants" id="OBART11G05960.1">
    <property type="protein sequence ID" value="OBART11G05960.1"/>
    <property type="gene ID" value="OBART11G05960"/>
</dbReference>
<dbReference type="SUPFAM" id="SSF52058">
    <property type="entry name" value="L domain-like"/>
    <property type="match status" value="1"/>
</dbReference>
<dbReference type="PANTHER" id="PTHR34223">
    <property type="entry name" value="OS11G0201299 PROTEIN"/>
    <property type="match status" value="1"/>
</dbReference>
<dbReference type="SUPFAM" id="SSF81383">
    <property type="entry name" value="F-box domain"/>
    <property type="match status" value="2"/>
</dbReference>
<reference evidence="3" key="2">
    <citation type="submission" date="2015-03" db="UniProtKB">
        <authorList>
            <consortium name="EnsemblPlants"/>
        </authorList>
    </citation>
    <scope>IDENTIFICATION</scope>
</reference>
<protein>
    <recommendedName>
        <fullName evidence="2">F-box domain-containing protein</fullName>
    </recommendedName>
</protein>
<dbReference type="PaxDb" id="65489-OBART11G05960.1"/>
<dbReference type="Pfam" id="PF00646">
    <property type="entry name" value="F-box"/>
    <property type="match status" value="2"/>
</dbReference>
<evidence type="ECO:0000313" key="4">
    <source>
        <dbReference type="Proteomes" id="UP000026960"/>
    </source>
</evidence>
<dbReference type="PANTHER" id="PTHR34223:SF88">
    <property type="entry name" value="OS11G0200950 PROTEIN"/>
    <property type="match status" value="1"/>
</dbReference>
<dbReference type="CDD" id="cd22160">
    <property type="entry name" value="F-box_AtFBL13-like"/>
    <property type="match status" value="2"/>
</dbReference>
<dbReference type="Gene3D" id="1.20.1280.50">
    <property type="match status" value="2"/>
</dbReference>
<feature type="region of interest" description="Disordered" evidence="1">
    <location>
        <begin position="879"/>
        <end position="946"/>
    </location>
</feature>
<organism evidence="3">
    <name type="scientific">Oryza barthii</name>
    <dbReference type="NCBI Taxonomy" id="65489"/>
    <lineage>
        <taxon>Eukaryota</taxon>
        <taxon>Viridiplantae</taxon>
        <taxon>Streptophyta</taxon>
        <taxon>Embryophyta</taxon>
        <taxon>Tracheophyta</taxon>
        <taxon>Spermatophyta</taxon>
        <taxon>Magnoliopsida</taxon>
        <taxon>Liliopsida</taxon>
        <taxon>Poales</taxon>
        <taxon>Poaceae</taxon>
        <taxon>BOP clade</taxon>
        <taxon>Oryzoideae</taxon>
        <taxon>Oryzeae</taxon>
        <taxon>Oryzinae</taxon>
        <taxon>Oryza</taxon>
    </lineage>
</organism>
<evidence type="ECO:0000259" key="2">
    <source>
        <dbReference type="PROSITE" id="PS50181"/>
    </source>
</evidence>
<proteinExistence type="predicted"/>
<dbReference type="InterPro" id="IPR053781">
    <property type="entry name" value="F-box_AtFBL13-like"/>
</dbReference>
<feature type="domain" description="F-box" evidence="2">
    <location>
        <begin position="454"/>
        <end position="508"/>
    </location>
</feature>
<evidence type="ECO:0000256" key="1">
    <source>
        <dbReference type="SAM" id="MobiDB-lite"/>
    </source>
</evidence>